<dbReference type="GO" id="GO:0019853">
    <property type="term" value="P:L-ascorbic acid biosynthetic process"/>
    <property type="evidence" value="ECO:0007669"/>
    <property type="project" value="TreeGrafter"/>
</dbReference>
<dbReference type="GO" id="GO:0004341">
    <property type="term" value="F:gluconolactonase activity"/>
    <property type="evidence" value="ECO:0007669"/>
    <property type="project" value="TreeGrafter"/>
</dbReference>
<keyword evidence="6" id="KW-1185">Reference proteome</keyword>
<keyword evidence="5" id="KW-0378">Hydrolase</keyword>
<feature type="binding site" evidence="3">
    <location>
        <position position="196"/>
    </location>
    <ligand>
        <name>a divalent metal cation</name>
        <dbReference type="ChEBI" id="CHEBI:60240"/>
    </ligand>
</feature>
<dbReference type="Gene3D" id="2.120.10.30">
    <property type="entry name" value="TolB, C-terminal domain"/>
    <property type="match status" value="1"/>
</dbReference>
<dbReference type="Pfam" id="PF08450">
    <property type="entry name" value="SGL"/>
    <property type="match status" value="1"/>
</dbReference>
<dbReference type="Proteomes" id="UP000092627">
    <property type="component" value="Unassembled WGS sequence"/>
</dbReference>
<comment type="cofactor">
    <cofactor evidence="3">
        <name>Zn(2+)</name>
        <dbReference type="ChEBI" id="CHEBI:29105"/>
    </cofactor>
    <text evidence="3">Binds 1 divalent metal cation per subunit.</text>
</comment>
<feature type="active site" description="Proton donor/acceptor" evidence="2">
    <location>
        <position position="196"/>
    </location>
</feature>
<dbReference type="OrthoDB" id="9775406at2"/>
<proteinExistence type="inferred from homology"/>
<evidence type="ECO:0000256" key="3">
    <source>
        <dbReference type="PIRSR" id="PIRSR605511-2"/>
    </source>
</evidence>
<evidence type="ECO:0000313" key="6">
    <source>
        <dbReference type="Proteomes" id="UP000092627"/>
    </source>
</evidence>
<keyword evidence="3" id="KW-0479">Metal-binding</keyword>
<dbReference type="InterPro" id="IPR013658">
    <property type="entry name" value="SGL"/>
</dbReference>
<feature type="domain" description="SMP-30/Gluconolactonase/LRE-like region" evidence="4">
    <location>
        <begin position="14"/>
        <end position="254"/>
    </location>
</feature>
<protein>
    <submittedName>
        <fullName evidence="5">L-arabinolactonase</fullName>
        <ecNumber evidence="5">3.1.1.15</ecNumber>
    </submittedName>
</protein>
<dbReference type="STRING" id="295068.MAQ5080_02463"/>
<evidence type="ECO:0000313" key="5">
    <source>
        <dbReference type="EMBL" id="SBS33101.1"/>
    </source>
</evidence>
<feature type="binding site" evidence="3">
    <location>
        <position position="16"/>
    </location>
    <ligand>
        <name>a divalent metal cation</name>
        <dbReference type="ChEBI" id="CHEBI:60240"/>
    </ligand>
</feature>
<dbReference type="InterPro" id="IPR011042">
    <property type="entry name" value="6-blade_b-propeller_TolB-like"/>
</dbReference>
<comment type="similarity">
    <text evidence="1">Belongs to the SMP-30/CGR1 family.</text>
</comment>
<dbReference type="EC" id="3.1.1.15" evidence="5"/>
<name>A0A1A8THN6_9GAMM</name>
<feature type="binding site" evidence="3">
    <location>
        <position position="146"/>
    </location>
    <ligand>
        <name>a divalent metal cation</name>
        <dbReference type="ChEBI" id="CHEBI:60240"/>
    </ligand>
</feature>
<reference evidence="5 6" key="1">
    <citation type="submission" date="2016-06" db="EMBL/GenBank/DDBJ databases">
        <authorList>
            <person name="Kjaerup R.B."/>
            <person name="Dalgaard T.S."/>
            <person name="Juul-Madsen H.R."/>
        </authorList>
    </citation>
    <scope>NUCLEOTIDE SEQUENCE [LARGE SCALE GENOMIC DNA]</scope>
    <source>
        <strain evidence="5 6">CECT 5080</strain>
    </source>
</reference>
<dbReference type="SUPFAM" id="SSF63829">
    <property type="entry name" value="Calcium-dependent phosphotriesterase"/>
    <property type="match status" value="1"/>
</dbReference>
<dbReference type="AlphaFoldDB" id="A0A1A8THN6"/>
<sequence>MTEMRCVLDAQAKLAECPRWDEQTQTLYFVDIDSFELHAFNTVSGDHSVRQFDEEIGCFSLAENGGFIAAFRSGVYTFSDLNAPLTPYWQADYDQKTTRFNDGRCDPAGRFLAGTMYAPKDAFLGGLYQFEKSEQRLLDQAAWTSNGLAFSPDQKTMYYSDTPNHIVYQFDYDVTTGAATNKRTFIEFPRGNGRPDGAAVDAEGNYWSALYQGQRVVKISPAGEILAEYPVPATYPTMVAFGGSDMKTLFVSTCRAAQTDAELEQFPQAGGIFALDVETEGQIEFRFAG</sequence>
<dbReference type="PANTHER" id="PTHR10907">
    <property type="entry name" value="REGUCALCIN"/>
    <property type="match status" value="1"/>
</dbReference>
<evidence type="ECO:0000256" key="1">
    <source>
        <dbReference type="ARBA" id="ARBA00008853"/>
    </source>
</evidence>
<dbReference type="PANTHER" id="PTHR10907:SF47">
    <property type="entry name" value="REGUCALCIN"/>
    <property type="match status" value="1"/>
</dbReference>
<dbReference type="EMBL" id="FLOC01000014">
    <property type="protein sequence ID" value="SBS33101.1"/>
    <property type="molecule type" value="Genomic_DNA"/>
</dbReference>
<organism evidence="5 6">
    <name type="scientific">Marinomonas aquimarina</name>
    <dbReference type="NCBI Taxonomy" id="295068"/>
    <lineage>
        <taxon>Bacteria</taxon>
        <taxon>Pseudomonadati</taxon>
        <taxon>Pseudomonadota</taxon>
        <taxon>Gammaproteobacteria</taxon>
        <taxon>Oceanospirillales</taxon>
        <taxon>Oceanospirillaceae</taxon>
        <taxon>Marinomonas</taxon>
    </lineage>
</organism>
<dbReference type="GO" id="GO:0050021">
    <property type="term" value="F:L-arabinonolactonase activity"/>
    <property type="evidence" value="ECO:0007669"/>
    <property type="project" value="UniProtKB-EC"/>
</dbReference>
<dbReference type="GO" id="GO:0005509">
    <property type="term" value="F:calcium ion binding"/>
    <property type="evidence" value="ECO:0007669"/>
    <property type="project" value="TreeGrafter"/>
</dbReference>
<accession>A0A1A8THN6</accession>
<gene>
    <name evidence="5" type="primary">araB</name>
    <name evidence="5" type="ORF">MAQ5080_02463</name>
</gene>
<dbReference type="InterPro" id="IPR005511">
    <property type="entry name" value="SMP-30"/>
</dbReference>
<evidence type="ECO:0000256" key="2">
    <source>
        <dbReference type="PIRSR" id="PIRSR605511-1"/>
    </source>
</evidence>
<dbReference type="RefSeq" id="WP_067210649.1">
    <property type="nucleotide sequence ID" value="NZ_FLOC01000014.1"/>
</dbReference>
<dbReference type="PRINTS" id="PR01790">
    <property type="entry name" value="SMP30FAMILY"/>
</dbReference>
<keyword evidence="3" id="KW-0862">Zinc</keyword>
<evidence type="ECO:0000259" key="4">
    <source>
        <dbReference type="Pfam" id="PF08450"/>
    </source>
</evidence>
<feature type="binding site" evidence="3">
    <location>
        <position position="99"/>
    </location>
    <ligand>
        <name>substrate</name>
    </ligand>
</feature>
<feature type="binding site" evidence="3">
    <location>
        <position position="101"/>
    </location>
    <ligand>
        <name>substrate</name>
    </ligand>
</feature>